<dbReference type="OrthoDB" id="9804312at2"/>
<dbReference type="GO" id="GO:0032259">
    <property type="term" value="P:methylation"/>
    <property type="evidence" value="ECO:0007669"/>
    <property type="project" value="UniProtKB-KW"/>
</dbReference>
<evidence type="ECO:0000259" key="5">
    <source>
        <dbReference type="Pfam" id="PF08241"/>
    </source>
</evidence>
<feature type="domain" description="Methyltransferase type 11" evidence="5">
    <location>
        <begin position="69"/>
        <end position="164"/>
    </location>
</feature>
<protein>
    <submittedName>
        <fullName evidence="6">Ubiquinone/menaquinone biosynthesis C-methylase UbiE</fullName>
    </submittedName>
</protein>
<name>A0A497XJG0_9PROT</name>
<feature type="region of interest" description="Disordered" evidence="4">
    <location>
        <begin position="1"/>
        <end position="23"/>
    </location>
</feature>
<evidence type="ECO:0000256" key="1">
    <source>
        <dbReference type="ARBA" id="ARBA00008361"/>
    </source>
</evidence>
<dbReference type="InterPro" id="IPR013216">
    <property type="entry name" value="Methyltransf_11"/>
</dbReference>
<gene>
    <name evidence="6" type="ORF">DFR35_0558</name>
</gene>
<evidence type="ECO:0000256" key="3">
    <source>
        <dbReference type="ARBA" id="ARBA00022679"/>
    </source>
</evidence>
<organism evidence="6 7">
    <name type="scientific">Sulfurisoma sediminicola</name>
    <dbReference type="NCBI Taxonomy" id="1381557"/>
    <lineage>
        <taxon>Bacteria</taxon>
        <taxon>Pseudomonadati</taxon>
        <taxon>Pseudomonadota</taxon>
        <taxon>Betaproteobacteria</taxon>
        <taxon>Nitrosomonadales</taxon>
        <taxon>Sterolibacteriaceae</taxon>
        <taxon>Sulfurisoma</taxon>
    </lineage>
</organism>
<dbReference type="Pfam" id="PF08241">
    <property type="entry name" value="Methyltransf_11"/>
    <property type="match status" value="1"/>
</dbReference>
<dbReference type="PANTHER" id="PTHR44942">
    <property type="entry name" value="METHYLTRANSF_11 DOMAIN-CONTAINING PROTEIN"/>
    <property type="match status" value="1"/>
</dbReference>
<comment type="similarity">
    <text evidence="1">Belongs to the methyltransferase superfamily.</text>
</comment>
<dbReference type="PANTHER" id="PTHR44942:SF4">
    <property type="entry name" value="METHYLTRANSFERASE TYPE 11 DOMAIN-CONTAINING PROTEIN"/>
    <property type="match status" value="1"/>
</dbReference>
<dbReference type="CDD" id="cd02440">
    <property type="entry name" value="AdoMet_MTases"/>
    <property type="match status" value="1"/>
</dbReference>
<keyword evidence="3" id="KW-0808">Transferase</keyword>
<dbReference type="Proteomes" id="UP000268908">
    <property type="component" value="Unassembled WGS sequence"/>
</dbReference>
<dbReference type="SUPFAM" id="SSF53335">
    <property type="entry name" value="S-adenosyl-L-methionine-dependent methyltransferases"/>
    <property type="match status" value="1"/>
</dbReference>
<dbReference type="InterPro" id="IPR029063">
    <property type="entry name" value="SAM-dependent_MTases_sf"/>
</dbReference>
<comment type="caution">
    <text evidence="6">The sequence shown here is derived from an EMBL/GenBank/DDBJ whole genome shotgun (WGS) entry which is preliminary data.</text>
</comment>
<evidence type="ECO:0000313" key="7">
    <source>
        <dbReference type="Proteomes" id="UP000268908"/>
    </source>
</evidence>
<dbReference type="AlphaFoldDB" id="A0A497XJG0"/>
<evidence type="ECO:0000313" key="6">
    <source>
        <dbReference type="EMBL" id="RLJ68004.1"/>
    </source>
</evidence>
<dbReference type="EMBL" id="RCCI01000004">
    <property type="protein sequence ID" value="RLJ68004.1"/>
    <property type="molecule type" value="Genomic_DNA"/>
</dbReference>
<evidence type="ECO:0000256" key="4">
    <source>
        <dbReference type="SAM" id="MobiDB-lite"/>
    </source>
</evidence>
<dbReference type="RefSeq" id="WP_121239941.1">
    <property type="nucleotide sequence ID" value="NZ_BHVV01000001.1"/>
</dbReference>
<sequence>MPHHDRNDGEPSRAGARTGAREAFEGGQLYPVETVCRSQDSESKEYTDRLLFDKLETIRRHLQPGLLVDLCCATGEHIGTLRPAGSEAVGIDFSVAYLSEAESRRRAKGDADVSYLAADARDLPLVSGSVATLYSLSALYLVPNLDRVVAEVARVLRVDGRCILDLGNKNSLNSFCVRNYYTELPTSYHLSVKDMILICERSGLRIVEHRAFQILPLWAGRPRWLWPLLHPVWKRILGARIAGRMVDEWLCGLPLLRRLAFRHLLVCEKCSER</sequence>
<dbReference type="Gene3D" id="3.40.50.150">
    <property type="entry name" value="Vaccinia Virus protein VP39"/>
    <property type="match status" value="1"/>
</dbReference>
<accession>A0A497XJG0</accession>
<evidence type="ECO:0000256" key="2">
    <source>
        <dbReference type="ARBA" id="ARBA00022603"/>
    </source>
</evidence>
<keyword evidence="2 6" id="KW-0489">Methyltransferase</keyword>
<reference evidence="6 7" key="1">
    <citation type="submission" date="2018-10" db="EMBL/GenBank/DDBJ databases">
        <title>Genomic Encyclopedia of Type Strains, Phase IV (KMG-IV): sequencing the most valuable type-strain genomes for metagenomic binning, comparative biology and taxonomic classification.</title>
        <authorList>
            <person name="Goeker M."/>
        </authorList>
    </citation>
    <scope>NUCLEOTIDE SEQUENCE [LARGE SCALE GENOMIC DNA]</scope>
    <source>
        <strain evidence="6 7">DSM 26916</strain>
    </source>
</reference>
<keyword evidence="7" id="KW-1185">Reference proteome</keyword>
<dbReference type="GO" id="GO:0008757">
    <property type="term" value="F:S-adenosylmethionine-dependent methyltransferase activity"/>
    <property type="evidence" value="ECO:0007669"/>
    <property type="project" value="InterPro"/>
</dbReference>
<keyword evidence="6" id="KW-0830">Ubiquinone</keyword>
<feature type="compositionally biased region" description="Basic and acidic residues" evidence="4">
    <location>
        <begin position="1"/>
        <end position="11"/>
    </location>
</feature>
<dbReference type="InterPro" id="IPR051052">
    <property type="entry name" value="Diverse_substrate_MTase"/>
</dbReference>
<proteinExistence type="inferred from homology"/>